<comment type="caution">
    <text evidence="2">The sequence shown here is derived from an EMBL/GenBank/DDBJ whole genome shotgun (WGS) entry which is preliminary data.</text>
</comment>
<evidence type="ECO:0000313" key="3">
    <source>
        <dbReference type="Proteomes" id="UP000004116"/>
    </source>
</evidence>
<keyword evidence="1" id="KW-0812">Transmembrane</keyword>
<dbReference type="EMBL" id="AGCA01000331">
    <property type="protein sequence ID" value="EGY28698.1"/>
    <property type="molecule type" value="Genomic_DNA"/>
</dbReference>
<evidence type="ECO:0000256" key="1">
    <source>
        <dbReference type="SAM" id="Phobius"/>
    </source>
</evidence>
<name>G2GZX9_9ENTR</name>
<dbReference type="AlphaFoldDB" id="G2GZX9"/>
<dbReference type="Proteomes" id="UP000004116">
    <property type="component" value="Unassembled WGS sequence"/>
</dbReference>
<keyword evidence="1" id="KW-0472">Membrane</keyword>
<feature type="transmembrane region" description="Helical" evidence="1">
    <location>
        <begin position="39"/>
        <end position="61"/>
    </location>
</feature>
<protein>
    <submittedName>
        <fullName evidence="2">Uncharacterized protein</fullName>
    </submittedName>
</protein>
<proteinExistence type="predicted"/>
<keyword evidence="3" id="KW-1185">Reference proteome</keyword>
<gene>
    <name evidence="2" type="ORF">Rin_00013590</name>
</gene>
<keyword evidence="1" id="KW-1133">Transmembrane helix</keyword>
<sequence>MNDENSKYEATNLSKLPASISVKKRGNTYVIFRNSHEEIGGIVCFYCGSGLIFKSAIFLYCRVSLG</sequence>
<organism evidence="2 3">
    <name type="scientific">Candidatus Regiella insecticola 5.15</name>
    <dbReference type="NCBI Taxonomy" id="1005043"/>
    <lineage>
        <taxon>Bacteria</taxon>
        <taxon>Pseudomonadati</taxon>
        <taxon>Pseudomonadota</taxon>
        <taxon>Gammaproteobacteria</taxon>
        <taxon>Enterobacterales</taxon>
        <taxon>Enterobacteriaceae</taxon>
        <taxon>aphid secondary symbionts</taxon>
        <taxon>Candidatus Regiella</taxon>
    </lineage>
</organism>
<reference evidence="2 3" key="1">
    <citation type="journal article" date="2012" name="Genome Res.">
        <title>Genomic basis of endosymbiont-conferred protection against an insect parasitoid.</title>
        <authorList>
            <person name="Hansen A.K."/>
            <person name="Vorburger C."/>
            <person name="Moran N.A."/>
        </authorList>
    </citation>
    <scope>NUCLEOTIDE SEQUENCE [LARGE SCALE GENOMIC DNA]</scope>
    <source>
        <strain evidence="3">R5.15</strain>
    </source>
</reference>
<accession>G2GZX9</accession>
<evidence type="ECO:0000313" key="2">
    <source>
        <dbReference type="EMBL" id="EGY28698.1"/>
    </source>
</evidence>